<feature type="chain" id="PRO_5038781146" description="Neurotransmitter-gated ion-channel ligand-binding domain-containing protein" evidence="1">
    <location>
        <begin position="25"/>
        <end position="133"/>
    </location>
</feature>
<evidence type="ECO:0000256" key="1">
    <source>
        <dbReference type="SAM" id="SignalP"/>
    </source>
</evidence>
<name>A0A9D4QSW6_DREPO</name>
<dbReference type="AlphaFoldDB" id="A0A9D4QSW6"/>
<dbReference type="Proteomes" id="UP000828390">
    <property type="component" value="Unassembled WGS sequence"/>
</dbReference>
<reference evidence="3" key="1">
    <citation type="journal article" date="2019" name="bioRxiv">
        <title>The Genome of the Zebra Mussel, Dreissena polymorpha: A Resource for Invasive Species Research.</title>
        <authorList>
            <person name="McCartney M.A."/>
            <person name="Auch B."/>
            <person name="Kono T."/>
            <person name="Mallez S."/>
            <person name="Zhang Y."/>
            <person name="Obille A."/>
            <person name="Becker A."/>
            <person name="Abrahante J.E."/>
            <person name="Garbe J."/>
            <person name="Badalamenti J.P."/>
            <person name="Herman A."/>
            <person name="Mangelson H."/>
            <person name="Liachko I."/>
            <person name="Sullivan S."/>
            <person name="Sone E.D."/>
            <person name="Koren S."/>
            <person name="Silverstein K.A.T."/>
            <person name="Beckman K.B."/>
            <person name="Gohl D.M."/>
        </authorList>
    </citation>
    <scope>NUCLEOTIDE SEQUENCE</scope>
    <source>
        <strain evidence="3">Duluth1</strain>
        <tissue evidence="3">Whole animal</tissue>
    </source>
</reference>
<dbReference type="Gene3D" id="2.70.170.10">
    <property type="entry name" value="Neurotransmitter-gated ion-channel ligand-binding domain"/>
    <property type="match status" value="1"/>
</dbReference>
<evidence type="ECO:0000313" key="3">
    <source>
        <dbReference type="EMBL" id="KAH3842386.1"/>
    </source>
</evidence>
<comment type="caution">
    <text evidence="3">The sequence shown here is derived from an EMBL/GenBank/DDBJ whole genome shotgun (WGS) entry which is preliminary data.</text>
</comment>
<evidence type="ECO:0000313" key="4">
    <source>
        <dbReference type="Proteomes" id="UP000828390"/>
    </source>
</evidence>
<accession>A0A9D4QSW6</accession>
<dbReference type="EMBL" id="JAIWYP010000004">
    <property type="protein sequence ID" value="KAH3842386.1"/>
    <property type="molecule type" value="Genomic_DNA"/>
</dbReference>
<keyword evidence="1" id="KW-0732">Signal</keyword>
<gene>
    <name evidence="3" type="ORF">DPMN_115882</name>
</gene>
<dbReference type="SUPFAM" id="SSF63712">
    <property type="entry name" value="Nicotinic receptor ligand binding domain-like"/>
    <property type="match status" value="1"/>
</dbReference>
<proteinExistence type="predicted"/>
<dbReference type="InterPro" id="IPR006202">
    <property type="entry name" value="Neur_chan_lig-bd"/>
</dbReference>
<protein>
    <recommendedName>
        <fullName evidence="2">Neurotransmitter-gated ion-channel ligand-binding domain-containing protein</fullName>
    </recommendedName>
</protein>
<organism evidence="3 4">
    <name type="scientific">Dreissena polymorpha</name>
    <name type="common">Zebra mussel</name>
    <name type="synonym">Mytilus polymorpha</name>
    <dbReference type="NCBI Taxonomy" id="45954"/>
    <lineage>
        <taxon>Eukaryota</taxon>
        <taxon>Metazoa</taxon>
        <taxon>Spiralia</taxon>
        <taxon>Lophotrochozoa</taxon>
        <taxon>Mollusca</taxon>
        <taxon>Bivalvia</taxon>
        <taxon>Autobranchia</taxon>
        <taxon>Heteroconchia</taxon>
        <taxon>Euheterodonta</taxon>
        <taxon>Imparidentia</taxon>
        <taxon>Neoheterodontei</taxon>
        <taxon>Myida</taxon>
        <taxon>Dreissenoidea</taxon>
        <taxon>Dreissenidae</taxon>
        <taxon>Dreissena</taxon>
    </lineage>
</organism>
<dbReference type="InterPro" id="IPR036734">
    <property type="entry name" value="Neur_chan_lig-bd_sf"/>
</dbReference>
<feature type="domain" description="Neurotransmitter-gated ion-channel ligand-binding" evidence="2">
    <location>
        <begin position="33"/>
        <end position="122"/>
    </location>
</feature>
<sequence length="133" mass="15316">MSYKHFCLASSLACLLVCFPDAASSSADIQTLKSLYRDKLDDYDTRIRPLKNQSAAIYINTKFVPQSLLEFDTSEQKFSMLGYFRIAWRDEVLIWNPDNYMGIRVLNVPIEQMWKPSIIILKVSDCLFACVCV</sequence>
<dbReference type="GO" id="GO:0005230">
    <property type="term" value="F:extracellular ligand-gated monoatomic ion channel activity"/>
    <property type="evidence" value="ECO:0007669"/>
    <property type="project" value="InterPro"/>
</dbReference>
<keyword evidence="4" id="KW-1185">Reference proteome</keyword>
<dbReference type="Pfam" id="PF02931">
    <property type="entry name" value="Neur_chan_LBD"/>
    <property type="match status" value="1"/>
</dbReference>
<evidence type="ECO:0000259" key="2">
    <source>
        <dbReference type="Pfam" id="PF02931"/>
    </source>
</evidence>
<reference evidence="3" key="2">
    <citation type="submission" date="2020-11" db="EMBL/GenBank/DDBJ databases">
        <authorList>
            <person name="McCartney M.A."/>
            <person name="Auch B."/>
            <person name="Kono T."/>
            <person name="Mallez S."/>
            <person name="Becker A."/>
            <person name="Gohl D.M."/>
            <person name="Silverstein K.A.T."/>
            <person name="Koren S."/>
            <person name="Bechman K.B."/>
            <person name="Herman A."/>
            <person name="Abrahante J.E."/>
            <person name="Garbe J."/>
        </authorList>
    </citation>
    <scope>NUCLEOTIDE SEQUENCE</scope>
    <source>
        <strain evidence="3">Duluth1</strain>
        <tissue evidence="3">Whole animal</tissue>
    </source>
</reference>
<dbReference type="GO" id="GO:0016020">
    <property type="term" value="C:membrane"/>
    <property type="evidence" value="ECO:0007669"/>
    <property type="project" value="InterPro"/>
</dbReference>
<feature type="signal peptide" evidence="1">
    <location>
        <begin position="1"/>
        <end position="24"/>
    </location>
</feature>